<sequence>MSFNDVAASGSAGSGDGAATLRWCLAGCFQVAPVDNIMMSFNNIAASVTMLALVMGQQLFGGVQLDAPQ</sequence>
<protein>
    <submittedName>
        <fullName evidence="1">Uncharacterized protein</fullName>
    </submittedName>
</protein>
<dbReference type="Proteomes" id="UP000000763">
    <property type="component" value="Chromosome 8"/>
</dbReference>
<evidence type="ECO:0000313" key="1">
    <source>
        <dbReference type="EMBL" id="BAC99521.1"/>
    </source>
</evidence>
<organism evidence="1 2">
    <name type="scientific">Oryza sativa subsp. japonica</name>
    <name type="common">Rice</name>
    <dbReference type="NCBI Taxonomy" id="39947"/>
    <lineage>
        <taxon>Eukaryota</taxon>
        <taxon>Viridiplantae</taxon>
        <taxon>Streptophyta</taxon>
        <taxon>Embryophyta</taxon>
        <taxon>Tracheophyta</taxon>
        <taxon>Spermatophyta</taxon>
        <taxon>Magnoliopsida</taxon>
        <taxon>Liliopsida</taxon>
        <taxon>Poales</taxon>
        <taxon>Poaceae</taxon>
        <taxon>BOP clade</taxon>
        <taxon>Oryzoideae</taxon>
        <taxon>Oryzeae</taxon>
        <taxon>Oryzinae</taxon>
        <taxon>Oryza</taxon>
        <taxon>Oryza sativa</taxon>
    </lineage>
</organism>
<accession>Q6ZCY4</accession>
<dbReference type="EMBL" id="AP004556">
    <property type="protein sequence ID" value="BAC99521.1"/>
    <property type="molecule type" value="Genomic_DNA"/>
</dbReference>
<evidence type="ECO:0000313" key="2">
    <source>
        <dbReference type="Proteomes" id="UP000000763"/>
    </source>
</evidence>
<gene>
    <name evidence="1" type="primary">P0026A08.16</name>
</gene>
<reference evidence="2" key="2">
    <citation type="journal article" date="2008" name="Nucleic Acids Res.">
        <title>The rice annotation project database (RAP-DB): 2008 update.</title>
        <authorList>
            <consortium name="The rice annotation project (RAP)"/>
        </authorList>
    </citation>
    <scope>GENOME REANNOTATION</scope>
    <source>
        <strain evidence="2">cv. Nipponbare</strain>
    </source>
</reference>
<reference evidence="2" key="1">
    <citation type="journal article" date="2005" name="Nature">
        <title>The map-based sequence of the rice genome.</title>
        <authorList>
            <consortium name="International rice genome sequencing project (IRGSP)"/>
            <person name="Matsumoto T."/>
            <person name="Wu J."/>
            <person name="Kanamori H."/>
            <person name="Katayose Y."/>
            <person name="Fujisawa M."/>
            <person name="Namiki N."/>
            <person name="Mizuno H."/>
            <person name="Yamamoto K."/>
            <person name="Antonio B.A."/>
            <person name="Baba T."/>
            <person name="Sakata K."/>
            <person name="Nagamura Y."/>
            <person name="Aoki H."/>
            <person name="Arikawa K."/>
            <person name="Arita K."/>
            <person name="Bito T."/>
            <person name="Chiden Y."/>
            <person name="Fujitsuka N."/>
            <person name="Fukunaka R."/>
            <person name="Hamada M."/>
            <person name="Harada C."/>
            <person name="Hayashi A."/>
            <person name="Hijishita S."/>
            <person name="Honda M."/>
            <person name="Hosokawa S."/>
            <person name="Ichikawa Y."/>
            <person name="Idonuma A."/>
            <person name="Iijima M."/>
            <person name="Ikeda M."/>
            <person name="Ikeno M."/>
            <person name="Ito K."/>
            <person name="Ito S."/>
            <person name="Ito T."/>
            <person name="Ito Y."/>
            <person name="Ito Y."/>
            <person name="Iwabuchi A."/>
            <person name="Kamiya K."/>
            <person name="Karasawa W."/>
            <person name="Kurita K."/>
            <person name="Katagiri S."/>
            <person name="Kikuta A."/>
            <person name="Kobayashi H."/>
            <person name="Kobayashi N."/>
            <person name="Machita K."/>
            <person name="Maehara T."/>
            <person name="Masukawa M."/>
            <person name="Mizubayashi T."/>
            <person name="Mukai Y."/>
            <person name="Nagasaki H."/>
            <person name="Nagata Y."/>
            <person name="Naito S."/>
            <person name="Nakashima M."/>
            <person name="Nakama Y."/>
            <person name="Nakamichi Y."/>
            <person name="Nakamura M."/>
            <person name="Meguro A."/>
            <person name="Negishi M."/>
            <person name="Ohta I."/>
            <person name="Ohta T."/>
            <person name="Okamoto M."/>
            <person name="Ono N."/>
            <person name="Saji S."/>
            <person name="Sakaguchi M."/>
            <person name="Sakai K."/>
            <person name="Shibata M."/>
            <person name="Shimokawa T."/>
            <person name="Song J."/>
            <person name="Takazaki Y."/>
            <person name="Terasawa K."/>
            <person name="Tsugane M."/>
            <person name="Tsuji K."/>
            <person name="Ueda S."/>
            <person name="Waki K."/>
            <person name="Yamagata H."/>
            <person name="Yamamoto M."/>
            <person name="Yamamoto S."/>
            <person name="Yamane H."/>
            <person name="Yoshiki S."/>
            <person name="Yoshihara R."/>
            <person name="Yukawa K."/>
            <person name="Zhong H."/>
            <person name="Yano M."/>
            <person name="Yuan Q."/>
            <person name="Ouyang S."/>
            <person name="Liu J."/>
            <person name="Jones K.M."/>
            <person name="Gansberger K."/>
            <person name="Moffat K."/>
            <person name="Hill J."/>
            <person name="Bera J."/>
            <person name="Fadrosh D."/>
            <person name="Jin S."/>
            <person name="Johri S."/>
            <person name="Kim M."/>
            <person name="Overton L."/>
            <person name="Reardon M."/>
            <person name="Tsitrin T."/>
            <person name="Vuong H."/>
            <person name="Weaver B."/>
            <person name="Ciecko A."/>
            <person name="Tallon L."/>
            <person name="Jackson J."/>
            <person name="Pai G."/>
            <person name="Aken S.V."/>
            <person name="Utterback T."/>
            <person name="Reidmuller S."/>
            <person name="Feldblyum T."/>
            <person name="Hsiao J."/>
            <person name="Zismann V."/>
            <person name="Iobst S."/>
            <person name="de Vazeille A.R."/>
            <person name="Buell C.R."/>
            <person name="Ying K."/>
            <person name="Li Y."/>
            <person name="Lu T."/>
            <person name="Huang Y."/>
            <person name="Zhao Q."/>
            <person name="Feng Q."/>
            <person name="Zhang L."/>
            <person name="Zhu J."/>
            <person name="Weng Q."/>
            <person name="Mu J."/>
            <person name="Lu Y."/>
            <person name="Fan D."/>
            <person name="Liu Y."/>
            <person name="Guan J."/>
            <person name="Zhang Y."/>
            <person name="Yu S."/>
            <person name="Liu X."/>
            <person name="Zhang Y."/>
            <person name="Hong G."/>
            <person name="Han B."/>
            <person name="Choisne N."/>
            <person name="Demange N."/>
            <person name="Orjeda G."/>
            <person name="Samain S."/>
            <person name="Cattolico L."/>
            <person name="Pelletier E."/>
            <person name="Couloux A."/>
            <person name="Segurens B."/>
            <person name="Wincker P."/>
            <person name="D'Hont A."/>
            <person name="Scarpelli C."/>
            <person name="Weissenbach J."/>
            <person name="Salanoubat M."/>
            <person name="Quetier F."/>
            <person name="Yu Y."/>
            <person name="Kim H.R."/>
            <person name="Rambo T."/>
            <person name="Currie J."/>
            <person name="Collura K."/>
            <person name="Luo M."/>
            <person name="Yang T."/>
            <person name="Ammiraju J.S.S."/>
            <person name="Engler F."/>
            <person name="Soderlund C."/>
            <person name="Wing R.A."/>
            <person name="Palmer L.E."/>
            <person name="de la Bastide M."/>
            <person name="Spiegel L."/>
            <person name="Nascimento L."/>
            <person name="Zutavern T."/>
            <person name="O'Shaughnessy A."/>
            <person name="Dike S."/>
            <person name="Dedhia N."/>
            <person name="Preston R."/>
            <person name="Balija V."/>
            <person name="McCombie W.R."/>
            <person name="Chow T."/>
            <person name="Chen H."/>
            <person name="Chung M."/>
            <person name="Chen C."/>
            <person name="Shaw J."/>
            <person name="Wu H."/>
            <person name="Hsiao K."/>
            <person name="Chao Y."/>
            <person name="Chu M."/>
            <person name="Cheng C."/>
            <person name="Hour A."/>
            <person name="Lee P."/>
            <person name="Lin S."/>
            <person name="Lin Y."/>
            <person name="Liou J."/>
            <person name="Liu S."/>
            <person name="Hsing Y."/>
            <person name="Raghuvanshi S."/>
            <person name="Mohanty A."/>
            <person name="Bharti A.K."/>
            <person name="Gaur A."/>
            <person name="Gupta V."/>
            <person name="Kumar D."/>
            <person name="Ravi V."/>
            <person name="Vij S."/>
            <person name="Kapur A."/>
            <person name="Khurana P."/>
            <person name="Khurana P."/>
            <person name="Khurana J.P."/>
            <person name="Tyagi A.K."/>
            <person name="Gaikwad K."/>
            <person name="Singh A."/>
            <person name="Dalal V."/>
            <person name="Srivastava S."/>
            <person name="Dixit A."/>
            <person name="Pal A.K."/>
            <person name="Ghazi I.A."/>
            <person name="Yadav M."/>
            <person name="Pandit A."/>
            <person name="Bhargava A."/>
            <person name="Sureshbabu K."/>
            <person name="Batra K."/>
            <person name="Sharma T.R."/>
            <person name="Mohapatra T."/>
            <person name="Singh N.K."/>
            <person name="Messing J."/>
            <person name="Nelson A.B."/>
            <person name="Fuks G."/>
            <person name="Kavchok S."/>
            <person name="Keizer G."/>
            <person name="Linton E."/>
            <person name="Llaca V."/>
            <person name="Song R."/>
            <person name="Tanyolac B."/>
            <person name="Young S."/>
            <person name="Ho-Il K."/>
            <person name="Hahn J.H."/>
            <person name="Sangsakoo G."/>
            <person name="Vanavichit A."/>
            <person name="de Mattos Luiz.A.T."/>
            <person name="Zimmer P.D."/>
            <person name="Malone G."/>
            <person name="Dellagostin O."/>
            <person name="de Oliveira A.C."/>
            <person name="Bevan M."/>
            <person name="Bancroft I."/>
            <person name="Minx P."/>
            <person name="Cordum H."/>
            <person name="Wilson R."/>
            <person name="Cheng Z."/>
            <person name="Jin W."/>
            <person name="Jiang J."/>
            <person name="Leong S.A."/>
            <person name="Iwama H."/>
            <person name="Gojobori T."/>
            <person name="Itoh T."/>
            <person name="Niimura Y."/>
            <person name="Fujii Y."/>
            <person name="Habara T."/>
            <person name="Sakai H."/>
            <person name="Sato Y."/>
            <person name="Wilson G."/>
            <person name="Kumar K."/>
            <person name="McCouch S."/>
            <person name="Juretic N."/>
            <person name="Hoen D."/>
            <person name="Wright S."/>
            <person name="Bruskiewich R."/>
            <person name="Bureau T."/>
            <person name="Miyao A."/>
            <person name="Hirochika H."/>
            <person name="Nishikawa T."/>
            <person name="Kadowaki K."/>
            <person name="Sugiura M."/>
            <person name="Burr B."/>
            <person name="Sasaki T."/>
        </authorList>
    </citation>
    <scope>NUCLEOTIDE SEQUENCE [LARGE SCALE GENOMIC DNA]</scope>
    <source>
        <strain evidence="2">cv. Nipponbare</strain>
    </source>
</reference>
<name>Q6ZCY4_ORYSJ</name>
<proteinExistence type="predicted"/>
<dbReference type="AlphaFoldDB" id="Q6ZCY4"/>